<evidence type="ECO:0000313" key="8">
    <source>
        <dbReference type="Proteomes" id="UP000554482"/>
    </source>
</evidence>
<comment type="subcellular location">
    <subcellularLocation>
        <location evidence="1">Secreted</location>
    </subcellularLocation>
</comment>
<protein>
    <submittedName>
        <fullName evidence="7">Thionin</fullName>
    </submittedName>
</protein>
<dbReference type="Proteomes" id="UP000554482">
    <property type="component" value="Unassembled WGS sequence"/>
</dbReference>
<comment type="caution">
    <text evidence="7">The sequence shown here is derived from an EMBL/GenBank/DDBJ whole genome shotgun (WGS) entry which is preliminary data.</text>
</comment>
<dbReference type="AlphaFoldDB" id="A0A7J6WVM4"/>
<gene>
    <name evidence="7" type="ORF">FRX31_008962</name>
</gene>
<name>A0A7J6WVM4_THATH</name>
<dbReference type="OrthoDB" id="653285at2759"/>
<feature type="signal peptide" evidence="6">
    <location>
        <begin position="1"/>
        <end position="29"/>
    </location>
</feature>
<evidence type="ECO:0000256" key="1">
    <source>
        <dbReference type="ARBA" id="ARBA00004613"/>
    </source>
</evidence>
<dbReference type="PANTHER" id="PTHR33920:SF2">
    <property type="entry name" value="THIONIN-2.1-RELATED"/>
    <property type="match status" value="1"/>
</dbReference>
<feature type="chain" id="PRO_5029626517" evidence="6">
    <location>
        <begin position="30"/>
        <end position="146"/>
    </location>
</feature>
<keyword evidence="6" id="KW-0732">Signal</keyword>
<keyword evidence="8" id="KW-1185">Reference proteome</keyword>
<dbReference type="PRINTS" id="PR00287">
    <property type="entry name" value="THIONIN"/>
</dbReference>
<dbReference type="GO" id="GO:0006952">
    <property type="term" value="P:defense response"/>
    <property type="evidence" value="ECO:0007669"/>
    <property type="project" value="UniProtKB-KW"/>
</dbReference>
<evidence type="ECO:0000256" key="6">
    <source>
        <dbReference type="SAM" id="SignalP"/>
    </source>
</evidence>
<dbReference type="InterPro" id="IPR036391">
    <property type="entry name" value="Thionin-like_sf"/>
</dbReference>
<dbReference type="PROSITE" id="PS00271">
    <property type="entry name" value="THIONIN"/>
    <property type="match status" value="1"/>
</dbReference>
<dbReference type="PANTHER" id="PTHR33920">
    <property type="entry name" value="THIONIN-2.1-RELATED"/>
    <property type="match status" value="1"/>
</dbReference>
<dbReference type="GO" id="GO:0005576">
    <property type="term" value="C:extracellular region"/>
    <property type="evidence" value="ECO:0007669"/>
    <property type="project" value="UniProtKB-SubCell"/>
</dbReference>
<keyword evidence="3" id="KW-0800">Toxin</keyword>
<reference evidence="7 8" key="1">
    <citation type="submission" date="2020-06" db="EMBL/GenBank/DDBJ databases">
        <title>Transcriptomic and genomic resources for Thalictrum thalictroides and T. hernandezii: Facilitating candidate gene discovery in an emerging model plant lineage.</title>
        <authorList>
            <person name="Arias T."/>
            <person name="Riano-Pachon D.M."/>
            <person name="Di Stilio V.S."/>
        </authorList>
    </citation>
    <scope>NUCLEOTIDE SEQUENCE [LARGE SCALE GENOMIC DNA]</scope>
    <source>
        <strain evidence="8">cv. WT478/WT964</strain>
        <tissue evidence="7">Leaves</tissue>
    </source>
</reference>
<keyword evidence="4" id="KW-0611">Plant defense</keyword>
<proteinExistence type="predicted"/>
<dbReference type="SUPFAM" id="SSF57429">
    <property type="entry name" value="Crambin-like"/>
    <property type="match status" value="1"/>
</dbReference>
<keyword evidence="5" id="KW-1015">Disulfide bond</keyword>
<accession>A0A7J6WVM4</accession>
<evidence type="ECO:0000256" key="4">
    <source>
        <dbReference type="ARBA" id="ARBA00022821"/>
    </source>
</evidence>
<dbReference type="Pfam" id="PF00321">
    <property type="entry name" value="Thionin"/>
    <property type="match status" value="1"/>
</dbReference>
<evidence type="ECO:0000256" key="5">
    <source>
        <dbReference type="ARBA" id="ARBA00023157"/>
    </source>
</evidence>
<dbReference type="Gene3D" id="3.30.1350.10">
    <property type="entry name" value="Thionin-like"/>
    <property type="match status" value="1"/>
</dbReference>
<evidence type="ECO:0000256" key="2">
    <source>
        <dbReference type="ARBA" id="ARBA00022525"/>
    </source>
</evidence>
<evidence type="ECO:0000256" key="3">
    <source>
        <dbReference type="ARBA" id="ARBA00022656"/>
    </source>
</evidence>
<dbReference type="EMBL" id="JABWDY010009420">
    <property type="protein sequence ID" value="KAF5201451.1"/>
    <property type="molecule type" value="Genomic_DNA"/>
</dbReference>
<dbReference type="GO" id="GO:0090729">
    <property type="term" value="F:toxin activity"/>
    <property type="evidence" value="ECO:0007669"/>
    <property type="project" value="UniProtKB-KW"/>
</dbReference>
<organism evidence="7 8">
    <name type="scientific">Thalictrum thalictroides</name>
    <name type="common">Rue-anemone</name>
    <name type="synonym">Anemone thalictroides</name>
    <dbReference type="NCBI Taxonomy" id="46969"/>
    <lineage>
        <taxon>Eukaryota</taxon>
        <taxon>Viridiplantae</taxon>
        <taxon>Streptophyta</taxon>
        <taxon>Embryophyta</taxon>
        <taxon>Tracheophyta</taxon>
        <taxon>Spermatophyta</taxon>
        <taxon>Magnoliopsida</taxon>
        <taxon>Ranunculales</taxon>
        <taxon>Ranunculaceae</taxon>
        <taxon>Thalictroideae</taxon>
        <taxon>Thalictrum</taxon>
    </lineage>
</organism>
<evidence type="ECO:0000313" key="7">
    <source>
        <dbReference type="EMBL" id="KAF5201451.1"/>
    </source>
</evidence>
<sequence>MEGKGVRAPFTAVIMCLLILGLVVAQTEAIVLKSCCRNTIGRKCYNACRLLGQAITVCGNRCDCTHIAAGAACPTSHPSSDMLENSGAMINEYCKLGCASSVCDAITSTNENSDVREGEVKEAVDLCNNACSEFCNKGAKTALASA</sequence>
<keyword evidence="2" id="KW-0964">Secreted</keyword>
<dbReference type="InterPro" id="IPR001010">
    <property type="entry name" value="Thionin"/>
</dbReference>